<name>A0A8I6RJW0_CIMLE</name>
<dbReference type="GO" id="GO:0006508">
    <property type="term" value="P:proteolysis"/>
    <property type="evidence" value="ECO:0007669"/>
    <property type="project" value="UniProtKB-KW"/>
</dbReference>
<dbReference type="SMART" id="SM00020">
    <property type="entry name" value="Tryp_SPc"/>
    <property type="match status" value="1"/>
</dbReference>
<keyword evidence="2" id="KW-0378">Hydrolase</keyword>
<evidence type="ECO:0000259" key="6">
    <source>
        <dbReference type="PROSITE" id="PS50240"/>
    </source>
</evidence>
<organism evidence="7 8">
    <name type="scientific">Cimex lectularius</name>
    <name type="common">Bed bug</name>
    <name type="synonym">Acanthia lectularia</name>
    <dbReference type="NCBI Taxonomy" id="79782"/>
    <lineage>
        <taxon>Eukaryota</taxon>
        <taxon>Metazoa</taxon>
        <taxon>Ecdysozoa</taxon>
        <taxon>Arthropoda</taxon>
        <taxon>Hexapoda</taxon>
        <taxon>Insecta</taxon>
        <taxon>Pterygota</taxon>
        <taxon>Neoptera</taxon>
        <taxon>Paraneoptera</taxon>
        <taxon>Hemiptera</taxon>
        <taxon>Heteroptera</taxon>
        <taxon>Panheteroptera</taxon>
        <taxon>Cimicomorpha</taxon>
        <taxon>Cimicidae</taxon>
        <taxon>Cimex</taxon>
    </lineage>
</organism>
<dbReference type="InterPro" id="IPR043504">
    <property type="entry name" value="Peptidase_S1_PA_chymotrypsin"/>
</dbReference>
<dbReference type="PROSITE" id="PS50240">
    <property type="entry name" value="TRYPSIN_DOM"/>
    <property type="match status" value="1"/>
</dbReference>
<dbReference type="OMA" id="CPLICEG"/>
<dbReference type="RefSeq" id="XP_014245260.1">
    <property type="nucleotide sequence ID" value="XM_014389774.2"/>
</dbReference>
<dbReference type="AlphaFoldDB" id="A0A8I6RJW0"/>
<dbReference type="GO" id="GO:0004252">
    <property type="term" value="F:serine-type endopeptidase activity"/>
    <property type="evidence" value="ECO:0007669"/>
    <property type="project" value="InterPro"/>
</dbReference>
<evidence type="ECO:0000256" key="1">
    <source>
        <dbReference type="ARBA" id="ARBA00022670"/>
    </source>
</evidence>
<accession>A0A8I6RJW0</accession>
<dbReference type="EnsemblMetazoa" id="XM_014389774.2">
    <property type="protein sequence ID" value="XP_014245260.1"/>
    <property type="gene ID" value="LOC106664246"/>
</dbReference>
<evidence type="ECO:0000256" key="5">
    <source>
        <dbReference type="SAM" id="SignalP"/>
    </source>
</evidence>
<keyword evidence="4" id="KW-1015">Disulfide bond</keyword>
<keyword evidence="1" id="KW-0645">Protease</keyword>
<dbReference type="KEGG" id="clec:106664246"/>
<protein>
    <recommendedName>
        <fullName evidence="6">Peptidase S1 domain-containing protein</fullName>
    </recommendedName>
</protein>
<dbReference type="PROSITE" id="PS00134">
    <property type="entry name" value="TRYPSIN_HIS"/>
    <property type="match status" value="1"/>
</dbReference>
<dbReference type="OrthoDB" id="10061449at2759"/>
<dbReference type="InterPro" id="IPR009003">
    <property type="entry name" value="Peptidase_S1_PA"/>
</dbReference>
<dbReference type="InterPro" id="IPR018114">
    <property type="entry name" value="TRYPSIN_HIS"/>
</dbReference>
<reference evidence="7" key="1">
    <citation type="submission" date="2022-01" db="UniProtKB">
        <authorList>
            <consortium name="EnsemblMetazoa"/>
        </authorList>
    </citation>
    <scope>IDENTIFICATION</scope>
</reference>
<proteinExistence type="predicted"/>
<evidence type="ECO:0000313" key="7">
    <source>
        <dbReference type="EnsemblMetazoa" id="XP_014245260.1"/>
    </source>
</evidence>
<feature type="signal peptide" evidence="5">
    <location>
        <begin position="1"/>
        <end position="17"/>
    </location>
</feature>
<keyword evidence="3" id="KW-0720">Serine protease</keyword>
<feature type="domain" description="Peptidase S1" evidence="6">
    <location>
        <begin position="25"/>
        <end position="273"/>
    </location>
</feature>
<evidence type="ECO:0000313" key="8">
    <source>
        <dbReference type="Proteomes" id="UP000494040"/>
    </source>
</evidence>
<dbReference type="InterPro" id="IPR001254">
    <property type="entry name" value="Trypsin_dom"/>
</dbReference>
<dbReference type="Proteomes" id="UP000494040">
    <property type="component" value="Unassembled WGS sequence"/>
</dbReference>
<dbReference type="GeneID" id="106664246"/>
<evidence type="ECO:0000256" key="3">
    <source>
        <dbReference type="ARBA" id="ARBA00022825"/>
    </source>
</evidence>
<keyword evidence="8" id="KW-1185">Reference proteome</keyword>
<evidence type="ECO:0000256" key="2">
    <source>
        <dbReference type="ARBA" id="ARBA00022801"/>
    </source>
</evidence>
<feature type="chain" id="PRO_5035296992" description="Peptidase S1 domain-containing protein" evidence="5">
    <location>
        <begin position="18"/>
        <end position="273"/>
    </location>
</feature>
<dbReference type="Gene3D" id="2.40.10.10">
    <property type="entry name" value="Trypsin-like serine proteases"/>
    <property type="match status" value="1"/>
</dbReference>
<evidence type="ECO:0000256" key="4">
    <source>
        <dbReference type="ARBA" id="ARBA00023157"/>
    </source>
</evidence>
<dbReference type="Pfam" id="PF00089">
    <property type="entry name" value="Trypsin"/>
    <property type="match status" value="1"/>
</dbReference>
<keyword evidence="5" id="KW-0732">Signal</keyword>
<sequence length="273" mass="30662">MGRCFIIFLLFPAMSWTGNNDTIKVIGGREAYEGEFPYVVCVVGDNRCGGTLVTLDRFITAGHCFHYKGDAIDLSNVLVLAGSIDIQLNKEGYQSRKVAMYLMHHEYHFKEDTTSFHDIALAQVDNSFVPSDTLKPINLFSKEPRKFKKGWDDLVSKGSLCRSMGWGLKRVEIGPHEVVLSNVLRTFEFTPWPNKKCRELSKLGEDMTEHGEICAATTVKGEMLGTGDSGCPLICEGLAFGINIARATLNESNNVERFILFWPYVNYFELPLL</sequence>
<dbReference type="InterPro" id="IPR050430">
    <property type="entry name" value="Peptidase_S1"/>
</dbReference>
<dbReference type="PANTHER" id="PTHR24276:SF98">
    <property type="entry name" value="FI18310P1-RELATED"/>
    <property type="match status" value="1"/>
</dbReference>
<dbReference type="SUPFAM" id="SSF50494">
    <property type="entry name" value="Trypsin-like serine proteases"/>
    <property type="match status" value="1"/>
</dbReference>
<dbReference type="PANTHER" id="PTHR24276">
    <property type="entry name" value="POLYSERASE-RELATED"/>
    <property type="match status" value="1"/>
</dbReference>